<keyword evidence="2" id="KW-1133">Transmembrane helix</keyword>
<feature type="transmembrane region" description="Helical" evidence="2">
    <location>
        <begin position="70"/>
        <end position="89"/>
    </location>
</feature>
<feature type="compositionally biased region" description="Polar residues" evidence="1">
    <location>
        <begin position="8"/>
        <end position="24"/>
    </location>
</feature>
<keyword evidence="2" id="KW-0812">Transmembrane</keyword>
<evidence type="ECO:0000256" key="1">
    <source>
        <dbReference type="SAM" id="MobiDB-lite"/>
    </source>
</evidence>
<feature type="region of interest" description="Disordered" evidence="1">
    <location>
        <begin position="1"/>
        <end position="31"/>
    </location>
</feature>
<keyword evidence="4" id="KW-1185">Reference proteome</keyword>
<feature type="region of interest" description="Disordered" evidence="1">
    <location>
        <begin position="229"/>
        <end position="257"/>
    </location>
</feature>
<sequence length="257" mass="28092">MDLGMEQANKQGRNGRTSATTQEGATGRVGLRSTRDIKAGATAQIPSGVDLRVLDRLFLNTRPSRPTFKYSYLIHIPIIVIASLEFILVTDLQLRYPRTKDRRRPSPRPGLPCVALRIVLAATTLLAQPLTTTRLARSQNSPQLYANRTRTDIARKTHISKAKEGSPAAYRNPGTVTACTTATAWLACLLQGQPPFIGYSSLLSRSLEKRRVQLAIAGPSFPHGTTAIKPSSCPRCVTSRQSPSSKDPSQFLFEPSP</sequence>
<name>A0A8H6KIP0_9PEZI</name>
<dbReference type="Proteomes" id="UP000654918">
    <property type="component" value="Unassembled WGS sequence"/>
</dbReference>
<reference evidence="3" key="1">
    <citation type="journal article" date="2020" name="Phytopathology">
        <title>Genome Sequence Resources of Colletotrichum truncatum, C. plurivorum, C. musicola, and C. sojae: Four Species Pathogenic to Soybean (Glycine max).</title>
        <authorList>
            <person name="Rogerio F."/>
            <person name="Boufleur T.R."/>
            <person name="Ciampi-Guillardi M."/>
            <person name="Sukno S.A."/>
            <person name="Thon M.R."/>
            <person name="Massola Junior N.S."/>
            <person name="Baroncelli R."/>
        </authorList>
    </citation>
    <scope>NUCLEOTIDE SEQUENCE</scope>
    <source>
        <strain evidence="3">LFN00145</strain>
    </source>
</reference>
<gene>
    <name evidence="3" type="ORF">CPLU01_06313</name>
</gene>
<dbReference type="EMBL" id="WIGO01000072">
    <property type="protein sequence ID" value="KAF6832214.1"/>
    <property type="molecule type" value="Genomic_DNA"/>
</dbReference>
<dbReference type="AlphaFoldDB" id="A0A8H6KIP0"/>
<proteinExistence type="predicted"/>
<evidence type="ECO:0000256" key="2">
    <source>
        <dbReference type="SAM" id="Phobius"/>
    </source>
</evidence>
<evidence type="ECO:0000313" key="3">
    <source>
        <dbReference type="EMBL" id="KAF6832214.1"/>
    </source>
</evidence>
<keyword evidence="2" id="KW-0472">Membrane</keyword>
<accession>A0A8H6KIP0</accession>
<comment type="caution">
    <text evidence="3">The sequence shown here is derived from an EMBL/GenBank/DDBJ whole genome shotgun (WGS) entry which is preliminary data.</text>
</comment>
<evidence type="ECO:0000313" key="4">
    <source>
        <dbReference type="Proteomes" id="UP000654918"/>
    </source>
</evidence>
<feature type="compositionally biased region" description="Polar residues" evidence="1">
    <location>
        <begin position="238"/>
        <end position="248"/>
    </location>
</feature>
<protein>
    <submittedName>
        <fullName evidence="3">Uncharacterized protein</fullName>
    </submittedName>
</protein>
<organism evidence="3 4">
    <name type="scientific">Colletotrichum plurivorum</name>
    <dbReference type="NCBI Taxonomy" id="2175906"/>
    <lineage>
        <taxon>Eukaryota</taxon>
        <taxon>Fungi</taxon>
        <taxon>Dikarya</taxon>
        <taxon>Ascomycota</taxon>
        <taxon>Pezizomycotina</taxon>
        <taxon>Sordariomycetes</taxon>
        <taxon>Hypocreomycetidae</taxon>
        <taxon>Glomerellales</taxon>
        <taxon>Glomerellaceae</taxon>
        <taxon>Colletotrichum</taxon>
        <taxon>Colletotrichum orchidearum species complex</taxon>
    </lineage>
</organism>